<keyword evidence="4 7" id="KW-0812">Transmembrane</keyword>
<dbReference type="Pfam" id="PF07690">
    <property type="entry name" value="MFS_1"/>
    <property type="match status" value="1"/>
</dbReference>
<accession>A0A8J7CVI6</accession>
<feature type="transmembrane region" description="Helical" evidence="7">
    <location>
        <begin position="398"/>
        <end position="422"/>
    </location>
</feature>
<dbReference type="InterPro" id="IPR020846">
    <property type="entry name" value="MFS_dom"/>
</dbReference>
<dbReference type="InterPro" id="IPR011701">
    <property type="entry name" value="MFS"/>
</dbReference>
<dbReference type="RefSeq" id="WP_193182745.1">
    <property type="nucleotide sequence ID" value="NZ_JACVXA010000032.1"/>
</dbReference>
<evidence type="ECO:0000256" key="5">
    <source>
        <dbReference type="ARBA" id="ARBA00022989"/>
    </source>
</evidence>
<dbReference type="PROSITE" id="PS50850">
    <property type="entry name" value="MFS"/>
    <property type="match status" value="1"/>
</dbReference>
<evidence type="ECO:0000256" key="4">
    <source>
        <dbReference type="ARBA" id="ARBA00022692"/>
    </source>
</evidence>
<evidence type="ECO:0000256" key="1">
    <source>
        <dbReference type="ARBA" id="ARBA00004651"/>
    </source>
</evidence>
<dbReference type="Proteomes" id="UP000609121">
    <property type="component" value="Unassembled WGS sequence"/>
</dbReference>
<reference evidence="9" key="1">
    <citation type="submission" date="2020-09" db="EMBL/GenBank/DDBJ databases">
        <title>A novel bacterium of genus Mangrovicoccus, isolated from South China Sea.</title>
        <authorList>
            <person name="Huang H."/>
            <person name="Mo K."/>
            <person name="Hu Y."/>
        </authorList>
    </citation>
    <scope>NUCLEOTIDE SEQUENCE</scope>
    <source>
        <strain evidence="9">HB182678</strain>
    </source>
</reference>
<dbReference type="Gene3D" id="1.20.1250.20">
    <property type="entry name" value="MFS general substrate transporter like domains"/>
    <property type="match status" value="1"/>
</dbReference>
<sequence length="472" mass="49712">MTKAPRTAEGRSLVLTALVISCAFLMETLDSTILIAALPAVAADFGVAPLRVNLAVTIYLVTLAAMIPASSWLADRFGARRVFLWAIFGFMVTSVGAALSSSLTMLVVMRVLQATAGAMMTPVGRLLLIRAAPKDELANAIAWMSMPVLIGPVLGPMLGGWLVTYASWPWIFLVNLPIGAAALLIVPRILPADAGTERRSFDLRGFLLCAAVLAAAQLLLDQLVHPFLPAWARWGLAALVPLAALGYWRHAARAARPALDLTLWRLRLFRIGFFAGGLSRLGLNAVPFLLQLQLQLGFGWSAARAGTTVFAVAAGALVLKPLMRRVLGWLGFRATLFWNGLLGAVLTGVLALLGPQTPQALLLVVVLAYGVARSLQFNAVNTLLYADVPAERQSASTALGGVGQQVSMALGISVAAILVAQFEAAGLAPPQSAISAAMIVVALLTALSGALFLFSLTAQDGAAVSRRRARPS</sequence>
<feature type="transmembrane region" description="Helical" evidence="7">
    <location>
        <begin position="52"/>
        <end position="70"/>
    </location>
</feature>
<dbReference type="GO" id="GO:0005886">
    <property type="term" value="C:plasma membrane"/>
    <property type="evidence" value="ECO:0007669"/>
    <property type="project" value="UniProtKB-SubCell"/>
</dbReference>
<dbReference type="PANTHER" id="PTHR42718">
    <property type="entry name" value="MAJOR FACILITATOR SUPERFAMILY MULTIDRUG TRANSPORTER MFSC"/>
    <property type="match status" value="1"/>
</dbReference>
<evidence type="ECO:0000313" key="10">
    <source>
        <dbReference type="Proteomes" id="UP000609121"/>
    </source>
</evidence>
<feature type="transmembrane region" description="Helical" evidence="7">
    <location>
        <begin position="302"/>
        <end position="323"/>
    </location>
</feature>
<evidence type="ECO:0000256" key="6">
    <source>
        <dbReference type="ARBA" id="ARBA00023136"/>
    </source>
</evidence>
<evidence type="ECO:0000256" key="2">
    <source>
        <dbReference type="ARBA" id="ARBA00022448"/>
    </source>
</evidence>
<dbReference type="PANTHER" id="PTHR42718:SF46">
    <property type="entry name" value="BLR6921 PROTEIN"/>
    <property type="match status" value="1"/>
</dbReference>
<dbReference type="AlphaFoldDB" id="A0A8J7CVI6"/>
<feature type="transmembrane region" description="Helical" evidence="7">
    <location>
        <begin position="268"/>
        <end position="290"/>
    </location>
</feature>
<dbReference type="InterPro" id="IPR036259">
    <property type="entry name" value="MFS_trans_sf"/>
</dbReference>
<keyword evidence="2" id="KW-0813">Transport</keyword>
<keyword evidence="5 7" id="KW-1133">Transmembrane helix</keyword>
<keyword evidence="3" id="KW-1003">Cell membrane</keyword>
<feature type="transmembrane region" description="Helical" evidence="7">
    <location>
        <begin position="231"/>
        <end position="248"/>
    </location>
</feature>
<feature type="transmembrane region" description="Helical" evidence="7">
    <location>
        <begin position="82"/>
        <end position="101"/>
    </location>
</feature>
<feature type="transmembrane region" description="Helical" evidence="7">
    <location>
        <begin position="434"/>
        <end position="458"/>
    </location>
</feature>
<keyword evidence="6 7" id="KW-0472">Membrane</keyword>
<feature type="transmembrane region" description="Helical" evidence="7">
    <location>
        <begin position="360"/>
        <end position="386"/>
    </location>
</feature>
<evidence type="ECO:0000313" key="9">
    <source>
        <dbReference type="EMBL" id="MBE3638774.1"/>
    </source>
</evidence>
<feature type="transmembrane region" description="Helical" evidence="7">
    <location>
        <begin position="107"/>
        <end position="128"/>
    </location>
</feature>
<proteinExistence type="predicted"/>
<protein>
    <submittedName>
        <fullName evidence="9">MFS transporter</fullName>
    </submittedName>
</protein>
<evidence type="ECO:0000256" key="3">
    <source>
        <dbReference type="ARBA" id="ARBA00022475"/>
    </source>
</evidence>
<comment type="caution">
    <text evidence="9">The sequence shown here is derived from an EMBL/GenBank/DDBJ whole genome shotgun (WGS) entry which is preliminary data.</text>
</comment>
<organism evidence="9 10">
    <name type="scientific">Mangrovicoccus algicola</name>
    <dbReference type="NCBI Taxonomy" id="2771008"/>
    <lineage>
        <taxon>Bacteria</taxon>
        <taxon>Pseudomonadati</taxon>
        <taxon>Pseudomonadota</taxon>
        <taxon>Alphaproteobacteria</taxon>
        <taxon>Rhodobacterales</taxon>
        <taxon>Paracoccaceae</taxon>
        <taxon>Mangrovicoccus</taxon>
    </lineage>
</organism>
<dbReference type="GO" id="GO:0022857">
    <property type="term" value="F:transmembrane transporter activity"/>
    <property type="evidence" value="ECO:0007669"/>
    <property type="project" value="InterPro"/>
</dbReference>
<feature type="transmembrane region" description="Helical" evidence="7">
    <location>
        <begin position="168"/>
        <end position="189"/>
    </location>
</feature>
<comment type="subcellular location">
    <subcellularLocation>
        <location evidence="1">Cell membrane</location>
        <topology evidence="1">Multi-pass membrane protein</topology>
    </subcellularLocation>
</comment>
<dbReference type="SUPFAM" id="SSF103473">
    <property type="entry name" value="MFS general substrate transporter"/>
    <property type="match status" value="1"/>
</dbReference>
<feature type="transmembrane region" description="Helical" evidence="7">
    <location>
        <begin position="140"/>
        <end position="162"/>
    </location>
</feature>
<dbReference type="PROSITE" id="PS51257">
    <property type="entry name" value="PROKAR_LIPOPROTEIN"/>
    <property type="match status" value="1"/>
</dbReference>
<feature type="transmembrane region" description="Helical" evidence="7">
    <location>
        <begin position="335"/>
        <end position="354"/>
    </location>
</feature>
<keyword evidence="10" id="KW-1185">Reference proteome</keyword>
<dbReference type="EMBL" id="JACVXA010000032">
    <property type="protein sequence ID" value="MBE3638774.1"/>
    <property type="molecule type" value="Genomic_DNA"/>
</dbReference>
<evidence type="ECO:0000256" key="7">
    <source>
        <dbReference type="SAM" id="Phobius"/>
    </source>
</evidence>
<gene>
    <name evidence="9" type="ORF">ICN82_11210</name>
</gene>
<feature type="transmembrane region" description="Helical" evidence="7">
    <location>
        <begin position="201"/>
        <end position="219"/>
    </location>
</feature>
<evidence type="ECO:0000259" key="8">
    <source>
        <dbReference type="PROSITE" id="PS50850"/>
    </source>
</evidence>
<dbReference type="Gene3D" id="1.20.1720.10">
    <property type="entry name" value="Multidrug resistance protein D"/>
    <property type="match status" value="1"/>
</dbReference>
<name>A0A8J7CVI6_9RHOB</name>
<feature type="domain" description="Major facilitator superfamily (MFS) profile" evidence="8">
    <location>
        <begin position="16"/>
        <end position="460"/>
    </location>
</feature>